<evidence type="ECO:0008006" key="3">
    <source>
        <dbReference type="Google" id="ProtNLM"/>
    </source>
</evidence>
<evidence type="ECO:0000313" key="1">
    <source>
        <dbReference type="EMBL" id="GAA5068444.1"/>
    </source>
</evidence>
<protein>
    <recommendedName>
        <fullName evidence="3">DUF4286 family protein</fullName>
    </recommendedName>
</protein>
<accession>A0ABP9L0G1</accession>
<organism evidence="1 2">
    <name type="scientific">Lysobacter panacisoli</name>
    <dbReference type="NCBI Taxonomy" id="1255263"/>
    <lineage>
        <taxon>Bacteria</taxon>
        <taxon>Pseudomonadati</taxon>
        <taxon>Pseudomonadota</taxon>
        <taxon>Gammaproteobacteria</taxon>
        <taxon>Lysobacterales</taxon>
        <taxon>Lysobacteraceae</taxon>
        <taxon>Lysobacter</taxon>
    </lineage>
</organism>
<proteinExistence type="predicted"/>
<reference evidence="2" key="1">
    <citation type="journal article" date="2019" name="Int. J. Syst. Evol. Microbiol.">
        <title>The Global Catalogue of Microorganisms (GCM) 10K type strain sequencing project: providing services to taxonomists for standard genome sequencing and annotation.</title>
        <authorList>
            <consortium name="The Broad Institute Genomics Platform"/>
            <consortium name="The Broad Institute Genome Sequencing Center for Infectious Disease"/>
            <person name="Wu L."/>
            <person name="Ma J."/>
        </authorList>
    </citation>
    <scope>NUCLEOTIDE SEQUENCE [LARGE SCALE GENOMIC DNA]</scope>
    <source>
        <strain evidence="2">JCM 19212</strain>
    </source>
</reference>
<evidence type="ECO:0000313" key="2">
    <source>
        <dbReference type="Proteomes" id="UP001501083"/>
    </source>
</evidence>
<dbReference type="RefSeq" id="WP_158983030.1">
    <property type="nucleotide sequence ID" value="NZ_BAABKY010000001.1"/>
</dbReference>
<dbReference type="Proteomes" id="UP001501083">
    <property type="component" value="Unassembled WGS sequence"/>
</dbReference>
<dbReference type="InterPro" id="IPR025563">
    <property type="entry name" value="DUF4286"/>
</dbReference>
<gene>
    <name evidence="1" type="ORF">GCM10025759_04270</name>
</gene>
<sequence>MSTGDDARVVYEVSLDLDASIADAYRAWLDAHVREILALPGFIDGRVSEVIDPAAAEGRVGLCVHYTLRDAAVLDDYLREHAPRMRAEGQARFGGRFLAQRRVMRVVSDVGVR</sequence>
<dbReference type="Pfam" id="PF14114">
    <property type="entry name" value="DUF4286"/>
    <property type="match status" value="1"/>
</dbReference>
<comment type="caution">
    <text evidence="1">The sequence shown here is derived from an EMBL/GenBank/DDBJ whole genome shotgun (WGS) entry which is preliminary data.</text>
</comment>
<name>A0ABP9L0G1_9GAMM</name>
<dbReference type="EMBL" id="BAABKY010000001">
    <property type="protein sequence ID" value="GAA5068444.1"/>
    <property type="molecule type" value="Genomic_DNA"/>
</dbReference>
<keyword evidence="2" id="KW-1185">Reference proteome</keyword>